<evidence type="ECO:0000256" key="1">
    <source>
        <dbReference type="SAM" id="MobiDB-lite"/>
    </source>
</evidence>
<feature type="compositionally biased region" description="Basic residues" evidence="1">
    <location>
        <begin position="48"/>
        <end position="57"/>
    </location>
</feature>
<sequence length="57" mass="6112">MAKNRNQNRDRTATPSRGTAAGGGEQGTTMEAPPQSPAASGLNQEMSRKRKKKFGHN</sequence>
<dbReference type="RefSeq" id="WP_271312556.1">
    <property type="nucleotide sequence ID" value="NZ_JAAGKO020000015.1"/>
</dbReference>
<name>A0AA90K925_9ACTN</name>
<gene>
    <name evidence="2" type="ORF">POF43_012920</name>
    <name evidence="3" type="ORF">POF50_013115</name>
</gene>
<evidence type="ECO:0000313" key="3">
    <source>
        <dbReference type="EMBL" id="MDI5970272.1"/>
    </source>
</evidence>
<dbReference type="AlphaFoldDB" id="A0AA90K925"/>
<accession>A0AA90K925</accession>
<evidence type="ECO:0000313" key="4">
    <source>
        <dbReference type="Proteomes" id="UP001156398"/>
    </source>
</evidence>
<dbReference type="EMBL" id="JABXJJ020000014">
    <property type="protein sequence ID" value="MDI5970272.1"/>
    <property type="molecule type" value="Genomic_DNA"/>
</dbReference>
<protein>
    <submittedName>
        <fullName evidence="3">Uncharacterized protein</fullName>
    </submittedName>
</protein>
<dbReference type="Proteomes" id="UP001156398">
    <property type="component" value="Unassembled WGS sequence"/>
</dbReference>
<comment type="caution">
    <text evidence="3">The sequence shown here is derived from an EMBL/GenBank/DDBJ whole genome shotgun (WGS) entry which is preliminary data.</text>
</comment>
<evidence type="ECO:0000313" key="2">
    <source>
        <dbReference type="EMBL" id="MDI5963606.1"/>
    </source>
</evidence>
<keyword evidence="4" id="KW-1185">Reference proteome</keyword>
<dbReference type="EMBL" id="JAAGKO020000015">
    <property type="protein sequence ID" value="MDI5963606.1"/>
    <property type="molecule type" value="Genomic_DNA"/>
</dbReference>
<feature type="region of interest" description="Disordered" evidence="1">
    <location>
        <begin position="1"/>
        <end position="57"/>
    </location>
</feature>
<proteinExistence type="predicted"/>
<reference evidence="3 4" key="1">
    <citation type="submission" date="2023-05" db="EMBL/GenBank/DDBJ databases">
        <title>Streptantibioticus silvisoli sp. nov., acidotolerant actinomycetes 1 from pine litter.</title>
        <authorList>
            <person name="Swiecimska M."/>
            <person name="Golinska P."/>
            <person name="Sangal V."/>
            <person name="Wachnowicz B."/>
            <person name="Goodfellow M."/>
        </authorList>
    </citation>
    <scope>NUCLEOTIDE SEQUENCE</scope>
    <source>
        <strain evidence="3">SL13</strain>
        <strain evidence="2 4">SL54</strain>
    </source>
</reference>
<organism evidence="3">
    <name type="scientific">Streptantibioticus silvisoli</name>
    <dbReference type="NCBI Taxonomy" id="2705255"/>
    <lineage>
        <taxon>Bacteria</taxon>
        <taxon>Bacillati</taxon>
        <taxon>Actinomycetota</taxon>
        <taxon>Actinomycetes</taxon>
        <taxon>Kitasatosporales</taxon>
        <taxon>Streptomycetaceae</taxon>
        <taxon>Streptantibioticus</taxon>
    </lineage>
</organism>